<protein>
    <submittedName>
        <fullName evidence="1">Uncharacterized protein</fullName>
    </submittedName>
</protein>
<evidence type="ECO:0000313" key="1">
    <source>
        <dbReference type="EMBL" id="AET39753.1"/>
    </source>
</evidence>
<name>G8JSN1_ERECY</name>
<proteinExistence type="predicted"/>
<dbReference type="AlphaFoldDB" id="G8JSN1"/>
<gene>
    <name evidence="1" type="ordered locus">Ecym_4736</name>
</gene>
<dbReference type="HOGENOM" id="CLU_071646_0_0_1"/>
<sequence>MPPKLALKQLSGMEHVAARICGPVCDSTLSVVHKVCLGNDGDVKLQYNFDTNLIRENLLLHDKKKNHYDIDEGLMNLKGILYSVTGYHFENKNSNSNARVFDCPYFSLLYYPPTHFLALARKSKPAIHITYPSEYLLNANVTSATASIHERLGVFKSNEMKARLLEVGGLLQSRGSLVPKDWSYLRVKIRKELRRSFLSEWCNLRGPEAVMAKIYLPKGIEVVPDISSLVISDILDSKGRPKEGVSKDGVYHYKIKIFPDCHTNDNFVDEVKCSVRHVANLNWDKLLIDKGARNWVDNANSNLNLSKLNRDLSKLEIPYKYHLIEHN</sequence>
<keyword evidence="2" id="KW-1185">Reference proteome</keyword>
<evidence type="ECO:0000313" key="2">
    <source>
        <dbReference type="Proteomes" id="UP000006790"/>
    </source>
</evidence>
<dbReference type="RefSeq" id="XP_003646570.1">
    <property type="nucleotide sequence ID" value="XM_003646522.1"/>
</dbReference>
<reference evidence="2" key="1">
    <citation type="journal article" date="2012" name="G3 (Bethesda)">
        <title>Pichia sorbitophila, an interspecies yeast hybrid reveals early steps of genome resolution following polyploidization.</title>
        <authorList>
            <person name="Leh Louis V."/>
            <person name="Despons L."/>
            <person name="Friedrich A."/>
            <person name="Martin T."/>
            <person name="Durrens P."/>
            <person name="Casaregola S."/>
            <person name="Neuveglise C."/>
            <person name="Fairhead C."/>
            <person name="Marck C."/>
            <person name="Cruz J.A."/>
            <person name="Straub M.L."/>
            <person name="Kugler V."/>
            <person name="Sacerdot C."/>
            <person name="Uzunov Z."/>
            <person name="Thierry A."/>
            <person name="Weiss S."/>
            <person name="Bleykasten C."/>
            <person name="De Montigny J."/>
            <person name="Jacques N."/>
            <person name="Jung P."/>
            <person name="Lemaire M."/>
            <person name="Mallet S."/>
            <person name="Morel G."/>
            <person name="Richard G.F."/>
            <person name="Sarkar A."/>
            <person name="Savel G."/>
            <person name="Schacherer J."/>
            <person name="Seret M.L."/>
            <person name="Talla E."/>
            <person name="Samson G."/>
            <person name="Jubin C."/>
            <person name="Poulain J."/>
            <person name="Vacherie B."/>
            <person name="Barbe V."/>
            <person name="Pelletier E."/>
            <person name="Sherman D.J."/>
            <person name="Westhof E."/>
            <person name="Weissenbach J."/>
            <person name="Baret P.V."/>
            <person name="Wincker P."/>
            <person name="Gaillardin C."/>
            <person name="Dujon B."/>
            <person name="Souciet J.L."/>
        </authorList>
    </citation>
    <scope>NUCLEOTIDE SEQUENCE [LARGE SCALE GENOMIC DNA]</scope>
    <source>
        <strain evidence="2">CBS 270.75 / DBVPG 7215 / KCTC 17166 / NRRL Y-17582</strain>
    </source>
</reference>
<dbReference type="OrthoDB" id="4062049at2759"/>
<dbReference type="EMBL" id="CP002500">
    <property type="protein sequence ID" value="AET39753.1"/>
    <property type="molecule type" value="Genomic_DNA"/>
</dbReference>
<dbReference type="eggNOG" id="ENOG502S17D">
    <property type="taxonomic scope" value="Eukaryota"/>
</dbReference>
<dbReference type="KEGG" id="erc:Ecym_4736"/>
<dbReference type="Proteomes" id="UP000006790">
    <property type="component" value="Chromosome 4"/>
</dbReference>
<organism evidence="1 2">
    <name type="scientific">Eremothecium cymbalariae (strain CBS 270.75 / DBVPG 7215 / KCTC 17166 / NRRL Y-17582)</name>
    <name type="common">Yeast</name>
    <dbReference type="NCBI Taxonomy" id="931890"/>
    <lineage>
        <taxon>Eukaryota</taxon>
        <taxon>Fungi</taxon>
        <taxon>Dikarya</taxon>
        <taxon>Ascomycota</taxon>
        <taxon>Saccharomycotina</taxon>
        <taxon>Saccharomycetes</taxon>
        <taxon>Saccharomycetales</taxon>
        <taxon>Saccharomycetaceae</taxon>
        <taxon>Eremothecium</taxon>
    </lineage>
</organism>
<dbReference type="InParanoid" id="G8JSN1"/>
<dbReference type="FunCoup" id="G8JSN1">
    <property type="interactions" value="39"/>
</dbReference>
<dbReference type="GeneID" id="11470238"/>
<accession>G8JSN1</accession>
<dbReference type="OMA" id="CDFFRLL"/>